<name>A0ABD2NQR4_9CUCU</name>
<proteinExistence type="predicted"/>
<feature type="non-terminal residue" evidence="1">
    <location>
        <position position="174"/>
    </location>
</feature>
<accession>A0ABD2NQR4</accession>
<sequence>LRTYVHGKFFANKLASLEDENDNAHNWEKLKPIIIDAAKETLQNIEKDKSRNWLDEECKLINERKNRAYMQMVQKHYTRNAEDEYRVNRRQDNRLFKQKKIKHWVEIYRKIAHLKKQKEARKFYNVVNNAKRVLSQNFTLEGTLEDISTTLQDEELEAPSINEVKRAINKPNNN</sequence>
<comment type="caution">
    <text evidence="1">The sequence shown here is derived from an EMBL/GenBank/DDBJ whole genome shotgun (WGS) entry which is preliminary data.</text>
</comment>
<keyword evidence="2" id="KW-1185">Reference proteome</keyword>
<protein>
    <submittedName>
        <fullName evidence="1">Uncharacterized protein</fullName>
    </submittedName>
</protein>
<feature type="non-terminal residue" evidence="1">
    <location>
        <position position="1"/>
    </location>
</feature>
<dbReference type="AlphaFoldDB" id="A0ABD2NQR4"/>
<gene>
    <name evidence="1" type="ORF">HHI36_004151</name>
</gene>
<reference evidence="1 2" key="1">
    <citation type="journal article" date="2021" name="BMC Biol.">
        <title>Horizontally acquired antibacterial genes associated with adaptive radiation of ladybird beetles.</title>
        <authorList>
            <person name="Li H.S."/>
            <person name="Tang X.F."/>
            <person name="Huang Y.H."/>
            <person name="Xu Z.Y."/>
            <person name="Chen M.L."/>
            <person name="Du X.Y."/>
            <person name="Qiu B.Y."/>
            <person name="Chen P.T."/>
            <person name="Zhang W."/>
            <person name="Slipinski A."/>
            <person name="Escalona H.E."/>
            <person name="Waterhouse R.M."/>
            <person name="Zwick A."/>
            <person name="Pang H."/>
        </authorList>
    </citation>
    <scope>NUCLEOTIDE SEQUENCE [LARGE SCALE GENOMIC DNA]</scope>
    <source>
        <strain evidence="1">SYSU2018</strain>
    </source>
</reference>
<dbReference type="Proteomes" id="UP001516400">
    <property type="component" value="Unassembled WGS sequence"/>
</dbReference>
<evidence type="ECO:0000313" key="1">
    <source>
        <dbReference type="EMBL" id="KAL3280924.1"/>
    </source>
</evidence>
<dbReference type="EMBL" id="JABFTP020000144">
    <property type="protein sequence ID" value="KAL3280924.1"/>
    <property type="molecule type" value="Genomic_DNA"/>
</dbReference>
<evidence type="ECO:0000313" key="2">
    <source>
        <dbReference type="Proteomes" id="UP001516400"/>
    </source>
</evidence>
<organism evidence="1 2">
    <name type="scientific">Cryptolaemus montrouzieri</name>
    <dbReference type="NCBI Taxonomy" id="559131"/>
    <lineage>
        <taxon>Eukaryota</taxon>
        <taxon>Metazoa</taxon>
        <taxon>Ecdysozoa</taxon>
        <taxon>Arthropoda</taxon>
        <taxon>Hexapoda</taxon>
        <taxon>Insecta</taxon>
        <taxon>Pterygota</taxon>
        <taxon>Neoptera</taxon>
        <taxon>Endopterygota</taxon>
        <taxon>Coleoptera</taxon>
        <taxon>Polyphaga</taxon>
        <taxon>Cucujiformia</taxon>
        <taxon>Coccinelloidea</taxon>
        <taxon>Coccinellidae</taxon>
        <taxon>Scymninae</taxon>
        <taxon>Scymnini</taxon>
        <taxon>Cryptolaemus</taxon>
    </lineage>
</organism>